<reference evidence="8 9" key="1">
    <citation type="journal article" date="2006" name="Science">
        <title>Phytophthora genome sequences uncover evolutionary origins and mechanisms of pathogenesis.</title>
        <authorList>
            <person name="Tyler B.M."/>
            <person name="Tripathy S."/>
            <person name="Zhang X."/>
            <person name="Dehal P."/>
            <person name="Jiang R.H."/>
            <person name="Aerts A."/>
            <person name="Arredondo F.D."/>
            <person name="Baxter L."/>
            <person name="Bensasson D."/>
            <person name="Beynon J.L."/>
            <person name="Chapman J."/>
            <person name="Damasceno C.M."/>
            <person name="Dorrance A.E."/>
            <person name="Dou D."/>
            <person name="Dickerman A.W."/>
            <person name="Dubchak I.L."/>
            <person name="Garbelotto M."/>
            <person name="Gijzen M."/>
            <person name="Gordon S.G."/>
            <person name="Govers F."/>
            <person name="Grunwald N.J."/>
            <person name="Huang W."/>
            <person name="Ivors K.L."/>
            <person name="Jones R.W."/>
            <person name="Kamoun S."/>
            <person name="Krampis K."/>
            <person name="Lamour K.H."/>
            <person name="Lee M.K."/>
            <person name="McDonald W.H."/>
            <person name="Medina M."/>
            <person name="Meijer H.J."/>
            <person name="Nordberg E.K."/>
            <person name="Maclean D.J."/>
            <person name="Ospina-Giraldo M.D."/>
            <person name="Morris P.F."/>
            <person name="Phuntumart V."/>
            <person name="Putnam N.H."/>
            <person name="Rash S."/>
            <person name="Rose J.K."/>
            <person name="Sakihama Y."/>
            <person name="Salamov A.A."/>
            <person name="Savidor A."/>
            <person name="Scheuring C.F."/>
            <person name="Smith B.M."/>
            <person name="Sobral B.W."/>
            <person name="Terry A."/>
            <person name="Torto-Alalibo T.A."/>
            <person name="Win J."/>
            <person name="Xu Z."/>
            <person name="Zhang H."/>
            <person name="Grigoriev I.V."/>
            <person name="Rokhsar D.S."/>
            <person name="Boore J.L."/>
        </authorList>
    </citation>
    <scope>NUCLEOTIDE SEQUENCE [LARGE SCALE GENOMIC DNA]</scope>
    <source>
        <strain evidence="8 9">P6497</strain>
    </source>
</reference>
<dbReference type="InParanoid" id="G4Z3W0"/>
<name>G4Z3W0_PHYSP</name>
<keyword evidence="4 6" id="KW-1133">Transmembrane helix</keyword>
<evidence type="ECO:0000313" key="9">
    <source>
        <dbReference type="Proteomes" id="UP000002640"/>
    </source>
</evidence>
<dbReference type="RefSeq" id="XP_009523536.1">
    <property type="nucleotide sequence ID" value="XM_009525241.1"/>
</dbReference>
<feature type="region of interest" description="Disordered" evidence="7">
    <location>
        <begin position="38"/>
        <end position="58"/>
    </location>
</feature>
<feature type="transmembrane region" description="Helical" evidence="6">
    <location>
        <begin position="71"/>
        <end position="87"/>
    </location>
</feature>
<proteinExistence type="inferred from homology"/>
<evidence type="ECO:0000256" key="1">
    <source>
        <dbReference type="ARBA" id="ARBA00004141"/>
    </source>
</evidence>
<dbReference type="Proteomes" id="UP000002640">
    <property type="component" value="Unassembled WGS sequence"/>
</dbReference>
<dbReference type="AlphaFoldDB" id="G4Z3W0"/>
<organism evidence="8 9">
    <name type="scientific">Phytophthora sojae (strain P6497)</name>
    <name type="common">Soybean stem and root rot agent</name>
    <name type="synonym">Phytophthora megasperma f. sp. glycines</name>
    <dbReference type="NCBI Taxonomy" id="1094619"/>
    <lineage>
        <taxon>Eukaryota</taxon>
        <taxon>Sar</taxon>
        <taxon>Stramenopiles</taxon>
        <taxon>Oomycota</taxon>
        <taxon>Peronosporomycetes</taxon>
        <taxon>Peronosporales</taxon>
        <taxon>Peronosporaceae</taxon>
        <taxon>Phytophthora</taxon>
    </lineage>
</organism>
<dbReference type="PANTHER" id="PTHR11266:SF17">
    <property type="entry name" value="PROTEIN MPV17"/>
    <property type="match status" value="1"/>
</dbReference>
<sequence length="215" mass="24091">MRRLGLLYDGWLRRAPVLTKSVTSAALFGLGDRIAQRVEKSREPKDRTPHPEEAEDDAALVSASTARTMRMMIWGSVLFAPIVHTWVNFVERTVGSHGKVVVFKKMLLDMFVLAPGINTLFFTTKQLMEGKTFRDGLDFAADRLPQTLKANYTIWPIANIVNYGYVPLQYRILFINCVNLVWTTVLSTVSSRPALKGAEEGETKDVVPASEAEVM</sequence>
<evidence type="ECO:0000256" key="3">
    <source>
        <dbReference type="ARBA" id="ARBA00022692"/>
    </source>
</evidence>
<comment type="similarity">
    <text evidence="2 6">Belongs to the peroxisomal membrane protein PXMP2/4 family.</text>
</comment>
<dbReference type="STRING" id="1094619.G4Z3W0"/>
<dbReference type="GO" id="GO:0005737">
    <property type="term" value="C:cytoplasm"/>
    <property type="evidence" value="ECO:0007669"/>
    <property type="project" value="TreeGrafter"/>
</dbReference>
<keyword evidence="3 6" id="KW-0812">Transmembrane</keyword>
<protein>
    <submittedName>
        <fullName evidence="8">Uncharacterized protein</fullName>
    </submittedName>
</protein>
<dbReference type="InterPro" id="IPR007248">
    <property type="entry name" value="Mpv17_PMP22"/>
</dbReference>
<evidence type="ECO:0000256" key="7">
    <source>
        <dbReference type="SAM" id="MobiDB-lite"/>
    </source>
</evidence>
<evidence type="ECO:0000256" key="6">
    <source>
        <dbReference type="RuleBase" id="RU363053"/>
    </source>
</evidence>
<dbReference type="EMBL" id="JH159153">
    <property type="protein sequence ID" value="EGZ20819.1"/>
    <property type="molecule type" value="Genomic_DNA"/>
</dbReference>
<evidence type="ECO:0000256" key="2">
    <source>
        <dbReference type="ARBA" id="ARBA00006824"/>
    </source>
</evidence>
<dbReference type="GO" id="GO:0016020">
    <property type="term" value="C:membrane"/>
    <property type="evidence" value="ECO:0007669"/>
    <property type="project" value="UniProtKB-SubCell"/>
</dbReference>
<accession>G4Z3W0</accession>
<keyword evidence="9" id="KW-1185">Reference proteome</keyword>
<evidence type="ECO:0000256" key="5">
    <source>
        <dbReference type="ARBA" id="ARBA00023136"/>
    </source>
</evidence>
<dbReference type="GeneID" id="20657381"/>
<evidence type="ECO:0000256" key="4">
    <source>
        <dbReference type="ARBA" id="ARBA00022989"/>
    </source>
</evidence>
<dbReference type="PANTHER" id="PTHR11266">
    <property type="entry name" value="PEROXISOMAL MEMBRANE PROTEIN 2, PXMP2 MPV17"/>
    <property type="match status" value="1"/>
</dbReference>
<gene>
    <name evidence="8" type="ORF">PHYSODRAFT_496960</name>
</gene>
<dbReference type="Pfam" id="PF04117">
    <property type="entry name" value="Mpv17_PMP22"/>
    <property type="match status" value="1"/>
</dbReference>
<comment type="subcellular location">
    <subcellularLocation>
        <location evidence="1">Membrane</location>
        <topology evidence="1">Multi-pass membrane protein</topology>
    </subcellularLocation>
</comment>
<keyword evidence="5 6" id="KW-0472">Membrane</keyword>
<feature type="transmembrane region" description="Helical" evidence="6">
    <location>
        <begin position="107"/>
        <end position="124"/>
    </location>
</feature>
<dbReference type="OMA" id="AYMKTRH"/>
<evidence type="ECO:0000313" key="8">
    <source>
        <dbReference type="EMBL" id="EGZ20819.1"/>
    </source>
</evidence>
<feature type="compositionally biased region" description="Basic and acidic residues" evidence="7">
    <location>
        <begin position="38"/>
        <end position="52"/>
    </location>
</feature>
<dbReference type="KEGG" id="psoj:PHYSODRAFT_496960"/>